<evidence type="ECO:0000313" key="2">
    <source>
        <dbReference type="EMBL" id="MFC7581343.1"/>
    </source>
</evidence>
<dbReference type="EMBL" id="JBHTEF010000001">
    <property type="protein sequence ID" value="MFC7581343.1"/>
    <property type="molecule type" value="Genomic_DNA"/>
</dbReference>
<evidence type="ECO:0000313" key="3">
    <source>
        <dbReference type="Proteomes" id="UP001596527"/>
    </source>
</evidence>
<protein>
    <recommendedName>
        <fullName evidence="4">Lysine transporter LysE</fullName>
    </recommendedName>
</protein>
<keyword evidence="1" id="KW-0472">Membrane</keyword>
<keyword evidence="1" id="KW-1133">Transmembrane helix</keyword>
<gene>
    <name evidence="2" type="ORF">ACFQWG_09070</name>
</gene>
<proteinExistence type="predicted"/>
<accession>A0ABW2SP26</accession>
<feature type="transmembrane region" description="Helical" evidence="1">
    <location>
        <begin position="36"/>
        <end position="57"/>
    </location>
</feature>
<reference evidence="3" key="1">
    <citation type="journal article" date="2019" name="Int. J. Syst. Evol. Microbiol.">
        <title>The Global Catalogue of Microorganisms (GCM) 10K type strain sequencing project: providing services to taxonomists for standard genome sequencing and annotation.</title>
        <authorList>
            <consortium name="The Broad Institute Genomics Platform"/>
            <consortium name="The Broad Institute Genome Sequencing Center for Infectious Disease"/>
            <person name="Wu L."/>
            <person name="Ma J."/>
        </authorList>
    </citation>
    <scope>NUCLEOTIDE SEQUENCE [LARGE SCALE GENOMIC DNA]</scope>
    <source>
        <strain evidence="3">CCUG 56698</strain>
    </source>
</reference>
<evidence type="ECO:0000256" key="1">
    <source>
        <dbReference type="SAM" id="Phobius"/>
    </source>
</evidence>
<dbReference type="RefSeq" id="WP_380974588.1">
    <property type="nucleotide sequence ID" value="NZ_JBHTEF010000001.1"/>
</dbReference>
<keyword evidence="3" id="KW-1185">Reference proteome</keyword>
<sequence>MSGVCAVVLALTPGPNNLISFDMARRAGLREPAPLRWGLAASLLVIDAAIIALASAFHRVLSVVEPRVKAVGSL</sequence>
<evidence type="ECO:0008006" key="4">
    <source>
        <dbReference type="Google" id="ProtNLM"/>
    </source>
</evidence>
<name>A0ABW2SP26_9ACTO</name>
<comment type="caution">
    <text evidence="2">The sequence shown here is derived from an EMBL/GenBank/DDBJ whole genome shotgun (WGS) entry which is preliminary data.</text>
</comment>
<organism evidence="2 3">
    <name type="scientific">Schaalia naturae</name>
    <dbReference type="NCBI Taxonomy" id="635203"/>
    <lineage>
        <taxon>Bacteria</taxon>
        <taxon>Bacillati</taxon>
        <taxon>Actinomycetota</taxon>
        <taxon>Actinomycetes</taxon>
        <taxon>Actinomycetales</taxon>
        <taxon>Actinomycetaceae</taxon>
        <taxon>Schaalia</taxon>
    </lineage>
</organism>
<keyword evidence="1" id="KW-0812">Transmembrane</keyword>
<dbReference type="Proteomes" id="UP001596527">
    <property type="component" value="Unassembled WGS sequence"/>
</dbReference>